<evidence type="ECO:0000313" key="5">
    <source>
        <dbReference type="Proteomes" id="UP000321579"/>
    </source>
</evidence>
<protein>
    <submittedName>
        <fullName evidence="3">Cysteine-rich secretory protein family protein</fullName>
    </submittedName>
</protein>
<dbReference type="InterPro" id="IPR035940">
    <property type="entry name" value="CAP_sf"/>
</dbReference>
<dbReference type="InterPro" id="IPR014044">
    <property type="entry name" value="CAP_dom"/>
</dbReference>
<evidence type="ECO:0000313" key="2">
    <source>
        <dbReference type="EMBL" id="GEL12449.1"/>
    </source>
</evidence>
<evidence type="ECO:0000313" key="4">
    <source>
        <dbReference type="Proteomes" id="UP000182367"/>
    </source>
</evidence>
<dbReference type="Proteomes" id="UP000321579">
    <property type="component" value="Unassembled WGS sequence"/>
</dbReference>
<dbReference type="SUPFAM" id="SSF55797">
    <property type="entry name" value="PR-1-like"/>
    <property type="match status" value="1"/>
</dbReference>
<name>A0A511CIQ3_9FLAO</name>
<evidence type="ECO:0000259" key="1">
    <source>
        <dbReference type="Pfam" id="PF00188"/>
    </source>
</evidence>
<dbReference type="Proteomes" id="UP000182367">
    <property type="component" value="Unassembled WGS sequence"/>
</dbReference>
<reference evidence="3 4" key="1">
    <citation type="submission" date="2016-10" db="EMBL/GenBank/DDBJ databases">
        <authorList>
            <person name="Varghese N."/>
            <person name="Submissions S."/>
        </authorList>
    </citation>
    <scope>NUCLEOTIDE SEQUENCE [LARGE SCALE GENOMIC DNA]</scope>
    <source>
        <strain evidence="3 4">Gm-149</strain>
    </source>
</reference>
<reference evidence="2 5" key="2">
    <citation type="submission" date="2019-07" db="EMBL/GenBank/DDBJ databases">
        <title>Whole genome shotgun sequence of Flavobacterium glycines NBRC 105008.</title>
        <authorList>
            <person name="Hosoyama A."/>
            <person name="Uohara A."/>
            <person name="Ohji S."/>
            <person name="Ichikawa N."/>
        </authorList>
    </citation>
    <scope>NUCLEOTIDE SEQUENCE [LARGE SCALE GENOMIC DNA]</scope>
    <source>
        <strain evidence="2 5">NBRC 105008</strain>
    </source>
</reference>
<sequence>MFVSEMKTTTNIFKEFAPQSTLNLNYWLMKVNLLRLMLLMAVIFTMNSCSSDSSEATADSTSAVIVENYTYTNNELETMKLINDYRVSLGLKPLEIINHISFKSEEHDYYMIDTKEVSHNGFVDRANNIMKVLGAKTVAENIAYNYNSPQAAVNAWLNSPTHKENIVGNYTHFGISIREDATTGKKYYTNIFAKID</sequence>
<gene>
    <name evidence="2" type="ORF">FGL01_31880</name>
    <name evidence="3" type="ORF">SAMN05192550_3034</name>
</gene>
<dbReference type="Pfam" id="PF00188">
    <property type="entry name" value="CAP"/>
    <property type="match status" value="1"/>
</dbReference>
<dbReference type="PANTHER" id="PTHR31157:SF1">
    <property type="entry name" value="SCP DOMAIN-CONTAINING PROTEIN"/>
    <property type="match status" value="1"/>
</dbReference>
<accession>A0A511CIQ3</accession>
<dbReference type="Gene3D" id="3.40.33.10">
    <property type="entry name" value="CAP"/>
    <property type="match status" value="1"/>
</dbReference>
<evidence type="ECO:0000313" key="3">
    <source>
        <dbReference type="EMBL" id="SDJ92475.1"/>
    </source>
</evidence>
<comment type="caution">
    <text evidence="2">The sequence shown here is derived from an EMBL/GenBank/DDBJ whole genome shotgun (WGS) entry which is preliminary data.</text>
</comment>
<dbReference type="EMBL" id="FNEO01000008">
    <property type="protein sequence ID" value="SDJ92475.1"/>
    <property type="molecule type" value="Genomic_DNA"/>
</dbReference>
<dbReference type="EMBL" id="BJVF01000016">
    <property type="protein sequence ID" value="GEL12449.1"/>
    <property type="molecule type" value="Genomic_DNA"/>
</dbReference>
<dbReference type="CDD" id="cd05379">
    <property type="entry name" value="CAP_bacterial"/>
    <property type="match status" value="1"/>
</dbReference>
<proteinExistence type="predicted"/>
<feature type="domain" description="SCP" evidence="1">
    <location>
        <begin position="80"/>
        <end position="189"/>
    </location>
</feature>
<organism evidence="2 5">
    <name type="scientific">Flavobacterium glycines</name>
    <dbReference type="NCBI Taxonomy" id="551990"/>
    <lineage>
        <taxon>Bacteria</taxon>
        <taxon>Pseudomonadati</taxon>
        <taxon>Bacteroidota</taxon>
        <taxon>Flavobacteriia</taxon>
        <taxon>Flavobacteriales</taxon>
        <taxon>Flavobacteriaceae</taxon>
        <taxon>Flavobacterium</taxon>
    </lineage>
</organism>
<dbReference type="AlphaFoldDB" id="A0A511CIQ3"/>
<keyword evidence="4" id="KW-1185">Reference proteome</keyword>
<dbReference type="PANTHER" id="PTHR31157">
    <property type="entry name" value="SCP DOMAIN-CONTAINING PROTEIN"/>
    <property type="match status" value="1"/>
</dbReference>